<dbReference type="GO" id="GO:0008235">
    <property type="term" value="F:metalloexopeptidase activity"/>
    <property type="evidence" value="ECO:0007669"/>
    <property type="project" value="InterPro"/>
</dbReference>
<proteinExistence type="predicted"/>
<dbReference type="GO" id="GO:0006508">
    <property type="term" value="P:proteolysis"/>
    <property type="evidence" value="ECO:0007669"/>
    <property type="project" value="InterPro"/>
</dbReference>
<dbReference type="InterPro" id="IPR045175">
    <property type="entry name" value="M28_fam"/>
</dbReference>
<accession>A0A381QJZ0</accession>
<dbReference type="SUPFAM" id="SSF53187">
    <property type="entry name" value="Zn-dependent exopeptidases"/>
    <property type="match status" value="1"/>
</dbReference>
<evidence type="ECO:0000313" key="2">
    <source>
        <dbReference type="EMBL" id="SUZ79666.1"/>
    </source>
</evidence>
<dbReference type="Gene3D" id="3.40.630.10">
    <property type="entry name" value="Zn peptidases"/>
    <property type="match status" value="1"/>
</dbReference>
<dbReference type="PANTHER" id="PTHR12147:SF26">
    <property type="entry name" value="PEPTIDASE M28 DOMAIN-CONTAINING PROTEIN"/>
    <property type="match status" value="1"/>
</dbReference>
<dbReference type="Pfam" id="PF04389">
    <property type="entry name" value="Peptidase_M28"/>
    <property type="match status" value="1"/>
</dbReference>
<evidence type="ECO:0000259" key="1">
    <source>
        <dbReference type="Pfam" id="PF04389"/>
    </source>
</evidence>
<sequence length="308" mass="34460">MKKLLVLLMLLVSNYGISQIISEELVKKHLYKLSADEMEGRRAGTKGIEKAAKYIESEFKRIGLEKFDGLDSYRQNFIERGLSLFNIIGYIKGKEKKDEFVIISAHYDHLGSNNSLEGDKIFNGANDNASGVTAVLALAEFFSKNKINNRTILFVAFTAEEMGLLGSRYFGKQISPEEIIAGINIEMIGKESPFGPKTAWITGFDRSSFGKIIQKNLTDSEYKVFPDPYINHRLFYRSDNAALARLGIPAHTFSTSPMDKDLDYHQVSDEAKTLDPYTISETIKAIAAGTRSIIIGHDTPSRVEIPKD</sequence>
<gene>
    <name evidence="2" type="ORF">METZ01_LOCUS32520</name>
</gene>
<dbReference type="InterPro" id="IPR007484">
    <property type="entry name" value="Peptidase_M28"/>
</dbReference>
<name>A0A381QJZ0_9ZZZZ</name>
<protein>
    <recommendedName>
        <fullName evidence="1">Peptidase M28 domain-containing protein</fullName>
    </recommendedName>
</protein>
<dbReference type="EMBL" id="UINC01001395">
    <property type="protein sequence ID" value="SUZ79666.1"/>
    <property type="molecule type" value="Genomic_DNA"/>
</dbReference>
<dbReference type="AlphaFoldDB" id="A0A381QJZ0"/>
<reference evidence="2" key="1">
    <citation type="submission" date="2018-05" db="EMBL/GenBank/DDBJ databases">
        <authorList>
            <person name="Lanie J.A."/>
            <person name="Ng W.-L."/>
            <person name="Kazmierczak K.M."/>
            <person name="Andrzejewski T.M."/>
            <person name="Davidsen T.M."/>
            <person name="Wayne K.J."/>
            <person name="Tettelin H."/>
            <person name="Glass J.I."/>
            <person name="Rusch D."/>
            <person name="Podicherti R."/>
            <person name="Tsui H.-C.T."/>
            <person name="Winkler M.E."/>
        </authorList>
    </citation>
    <scope>NUCLEOTIDE SEQUENCE</scope>
</reference>
<dbReference type="PANTHER" id="PTHR12147">
    <property type="entry name" value="METALLOPEPTIDASE M28 FAMILY MEMBER"/>
    <property type="match status" value="1"/>
</dbReference>
<organism evidence="2">
    <name type="scientific">marine metagenome</name>
    <dbReference type="NCBI Taxonomy" id="408172"/>
    <lineage>
        <taxon>unclassified sequences</taxon>
        <taxon>metagenomes</taxon>
        <taxon>ecological metagenomes</taxon>
    </lineage>
</organism>
<feature type="domain" description="Peptidase M28" evidence="1">
    <location>
        <begin position="86"/>
        <end position="288"/>
    </location>
</feature>